<evidence type="ECO:0000256" key="1">
    <source>
        <dbReference type="SAM" id="MobiDB-lite"/>
    </source>
</evidence>
<dbReference type="EMBL" id="JAESVG020000001">
    <property type="protein sequence ID" value="KAG8631637.1"/>
    <property type="molecule type" value="Genomic_DNA"/>
</dbReference>
<keyword evidence="3" id="KW-1185">Reference proteome</keyword>
<name>A0A8K0PKL2_9PEZI</name>
<protein>
    <submittedName>
        <fullName evidence="2">Uncharacterized protein</fullName>
    </submittedName>
</protein>
<dbReference type="Gene3D" id="3.40.50.2300">
    <property type="match status" value="1"/>
</dbReference>
<dbReference type="Proteomes" id="UP000809789">
    <property type="component" value="Unassembled WGS sequence"/>
</dbReference>
<gene>
    <name evidence="2" type="ORF">KVT40_000777</name>
</gene>
<reference evidence="2" key="1">
    <citation type="submission" date="2021-07" db="EMBL/GenBank/DDBJ databases">
        <title>Elsinoe batatas strain:CRI-CJ2 Genome sequencing and assembly.</title>
        <authorList>
            <person name="Huang L."/>
        </authorList>
    </citation>
    <scope>NUCLEOTIDE SEQUENCE</scope>
    <source>
        <strain evidence="2">CRI-CJ2</strain>
    </source>
</reference>
<accession>A0A8K0PKL2</accession>
<dbReference type="AlphaFoldDB" id="A0A8K0PKL2"/>
<organism evidence="2 3">
    <name type="scientific">Elsinoe batatas</name>
    <dbReference type="NCBI Taxonomy" id="2601811"/>
    <lineage>
        <taxon>Eukaryota</taxon>
        <taxon>Fungi</taxon>
        <taxon>Dikarya</taxon>
        <taxon>Ascomycota</taxon>
        <taxon>Pezizomycotina</taxon>
        <taxon>Dothideomycetes</taxon>
        <taxon>Dothideomycetidae</taxon>
        <taxon>Myriangiales</taxon>
        <taxon>Elsinoaceae</taxon>
        <taxon>Elsinoe</taxon>
    </lineage>
</organism>
<feature type="compositionally biased region" description="Pro residues" evidence="1">
    <location>
        <begin position="163"/>
        <end position="172"/>
    </location>
</feature>
<proteinExistence type="predicted"/>
<dbReference type="OrthoDB" id="3902577at2759"/>
<evidence type="ECO:0000313" key="3">
    <source>
        <dbReference type="Proteomes" id="UP000809789"/>
    </source>
</evidence>
<sequence length="398" mass="44819">MSLPVSIGDILTLVDIAKSVYEKVKKVKGQIEKAGSKVIRLEGYLRNLHFILVKDRGIGQSALRKDQVAEMQTMLKETYEDVAKLTRLLQDFRDRKGPWDTQWASSTAHKIYWATGGGAKELEELSEDLEEKVIEIDRWIGQLNLAITQQILSNQLKQQANIAPPPPPPPKQQAPTTPSSKRTGVSILFVDKENTGRGKVAEAYAKLVNQWTSSSRQGWPAATVHSVGLNVRRRNQCLPYVEKLDVKHFLDGNDTPVDLAMQALFDNKLFNHPYKAKIEASVRSSRSRGPELSLFKDYDYILVFNRQVETNLVRLRQELVKAGGLSVAPKGKGQIKLLGEYGNSKNAVIYHPVELKAIKSELERWQKTVSMIKVAYKGFLKKELGWVQPLPQHQGTKS</sequence>
<evidence type="ECO:0000313" key="2">
    <source>
        <dbReference type="EMBL" id="KAG8631637.1"/>
    </source>
</evidence>
<comment type="caution">
    <text evidence="2">The sequence shown here is derived from an EMBL/GenBank/DDBJ whole genome shotgun (WGS) entry which is preliminary data.</text>
</comment>
<feature type="region of interest" description="Disordered" evidence="1">
    <location>
        <begin position="158"/>
        <end position="184"/>
    </location>
</feature>